<dbReference type="GO" id="GO:0000981">
    <property type="term" value="F:DNA-binding transcription factor activity, RNA polymerase II-specific"/>
    <property type="evidence" value="ECO:0007669"/>
    <property type="project" value="InterPro"/>
</dbReference>
<feature type="region of interest" description="Disordered" evidence="7">
    <location>
        <begin position="1"/>
        <end position="59"/>
    </location>
</feature>
<dbReference type="SUPFAM" id="SSF57701">
    <property type="entry name" value="Zn2/Cys6 DNA-binding domain"/>
    <property type="match status" value="1"/>
</dbReference>
<reference evidence="9 10" key="1">
    <citation type="journal article" date="2018" name="IMA Fungus">
        <title>IMA Genome-F 9: Draft genome sequence of Annulohypoxylon stygium, Aspergillus mulundensis, Berkeleyomyces basicola (syn. Thielaviopsis basicola), Ceratocystis smalleyi, two Cercospora beticola strains, Coleophoma cylindrospora, Fusarium fracticaudum, Phialophora cf. hyalina, and Morchella septimelata.</title>
        <authorList>
            <person name="Wingfield B.D."/>
            <person name="Bills G.F."/>
            <person name="Dong Y."/>
            <person name="Huang W."/>
            <person name="Nel W.J."/>
            <person name="Swalarsk-Parry B.S."/>
            <person name="Vaghefi N."/>
            <person name="Wilken P.M."/>
            <person name="An Z."/>
            <person name="de Beer Z.W."/>
            <person name="De Vos L."/>
            <person name="Chen L."/>
            <person name="Duong T.A."/>
            <person name="Gao Y."/>
            <person name="Hammerbacher A."/>
            <person name="Kikkert J.R."/>
            <person name="Li Y."/>
            <person name="Li H."/>
            <person name="Li K."/>
            <person name="Li Q."/>
            <person name="Liu X."/>
            <person name="Ma X."/>
            <person name="Naidoo K."/>
            <person name="Pethybridge S.J."/>
            <person name="Sun J."/>
            <person name="Steenkamp E.T."/>
            <person name="van der Nest M.A."/>
            <person name="van Wyk S."/>
            <person name="Wingfield M.J."/>
            <person name="Xiong C."/>
            <person name="Yue Q."/>
            <person name="Zhang X."/>
        </authorList>
    </citation>
    <scope>NUCLEOTIDE SEQUENCE [LARGE SCALE GENOMIC DNA]</scope>
    <source>
        <strain evidence="9 10">BP6252</strain>
    </source>
</reference>
<dbReference type="AlphaFoldDB" id="A0A3D8S6M5"/>
<evidence type="ECO:0000256" key="7">
    <source>
        <dbReference type="SAM" id="MobiDB-lite"/>
    </source>
</evidence>
<evidence type="ECO:0000256" key="6">
    <source>
        <dbReference type="ARBA" id="ARBA00023242"/>
    </source>
</evidence>
<dbReference type="PROSITE" id="PS50048">
    <property type="entry name" value="ZN2_CY6_FUNGAL_2"/>
    <property type="match status" value="1"/>
</dbReference>
<protein>
    <recommendedName>
        <fullName evidence="8">Zn(2)-C6 fungal-type domain-containing protein</fullName>
    </recommendedName>
</protein>
<evidence type="ECO:0000313" key="10">
    <source>
        <dbReference type="Proteomes" id="UP000256645"/>
    </source>
</evidence>
<dbReference type="OrthoDB" id="3172332at2759"/>
<keyword evidence="6" id="KW-0539">Nucleus</keyword>
<evidence type="ECO:0000256" key="5">
    <source>
        <dbReference type="ARBA" id="ARBA00023163"/>
    </source>
</evidence>
<keyword evidence="1" id="KW-0479">Metal-binding</keyword>
<keyword evidence="5" id="KW-0804">Transcription</keyword>
<proteinExistence type="predicted"/>
<dbReference type="SMART" id="SM00066">
    <property type="entry name" value="GAL4"/>
    <property type="match status" value="1"/>
</dbReference>
<dbReference type="CDD" id="cd00067">
    <property type="entry name" value="GAL4"/>
    <property type="match status" value="1"/>
</dbReference>
<dbReference type="Gene3D" id="4.10.240.10">
    <property type="entry name" value="Zn(2)-C6 fungal-type DNA-binding domain"/>
    <property type="match status" value="1"/>
</dbReference>
<evidence type="ECO:0000256" key="2">
    <source>
        <dbReference type="ARBA" id="ARBA00022833"/>
    </source>
</evidence>
<dbReference type="InterPro" id="IPR052360">
    <property type="entry name" value="Transcr_Regulatory_Proteins"/>
</dbReference>
<evidence type="ECO:0000256" key="1">
    <source>
        <dbReference type="ARBA" id="ARBA00022723"/>
    </source>
</evidence>
<dbReference type="PRINTS" id="PR00755">
    <property type="entry name" value="AFLATOXINBRP"/>
</dbReference>
<dbReference type="STRING" id="1849047.A0A3D8S6M5"/>
<dbReference type="PANTHER" id="PTHR36206">
    <property type="entry name" value="ASPERCRYPTIN BIOSYNTHESIS CLUSTER-SPECIFIC TRANSCRIPTION REGULATOR ATNN-RELATED"/>
    <property type="match status" value="1"/>
</dbReference>
<keyword evidence="4" id="KW-0238">DNA-binding</keyword>
<keyword evidence="2" id="KW-0862">Zinc</keyword>
<dbReference type="PANTHER" id="PTHR36206:SF4">
    <property type="entry name" value="HYPOTHETICAL CONSERVED PROTEIN (EUROFUNG)-RELATED"/>
    <property type="match status" value="1"/>
</dbReference>
<gene>
    <name evidence="9" type="ORF">BP6252_03040</name>
</gene>
<sequence length="607" mass="68438">MSSSNEEPDPAPRASHVHPSSPDASSSSPRSPRRPVPKPLPVRVRARTGRAGKPKTRSGCHTCKARRVKCDEGKPFCQRCIRYGTACEGYAKKEPEPKPARVATTRILLPKASFLQQLAKLGSPTPNIRIKPNARFSNPLEAQSFRMYLDETAQQIPGAFKSSLWDRLIPQISEHVPFVRHAIIAIGSLQKSRLQQQKSPFSGDDYLQYQYALKQYDRSLRSMREAIAAGYHDLRKALIACLLVYCFEGILGNQASAIAHAESGLMLLHHWKHSRTMAKPWKLASPAWEEAYLEREITEAFTALDLQVLCFIDGRSQEVHRQSVQAESALLGTMPRFTDFAGAKEFWQHMVNRNYHFSKSLQHYNPSAAHEEREGDSWEGEAKMTKEELLGSSTINGPVSVKQEQMQYRQQIHQWLEASSKIFTEIKAGGNKEEQVGAAILQMQAYGNDIMLAGAFFTSDIEYDVFRPEFTKIVELGEFIYPNLVGRPSADDLSLSSLRFHFDVGIVAILFLVASRCRFDAIRQRAIALLLSANYREGIWDALAIANIAVWLRGIEREDIGEDDFVREEKRAFLTAISMDLHRKKTVVSCSQRINGGLETRSATLTW</sequence>
<feature type="domain" description="Zn(2)-C6 fungal-type" evidence="8">
    <location>
        <begin position="59"/>
        <end position="87"/>
    </location>
</feature>
<evidence type="ECO:0000259" key="8">
    <source>
        <dbReference type="PROSITE" id="PS50048"/>
    </source>
</evidence>
<dbReference type="GO" id="GO:0008270">
    <property type="term" value="F:zinc ion binding"/>
    <property type="evidence" value="ECO:0007669"/>
    <property type="project" value="InterPro"/>
</dbReference>
<feature type="compositionally biased region" description="Basic residues" evidence="7">
    <location>
        <begin position="44"/>
        <end position="59"/>
    </location>
</feature>
<accession>A0A3D8S6M5</accession>
<dbReference type="EMBL" id="PDLM01000003">
    <property type="protein sequence ID" value="RDW81928.1"/>
    <property type="molecule type" value="Genomic_DNA"/>
</dbReference>
<dbReference type="InterPro" id="IPR001138">
    <property type="entry name" value="Zn2Cys6_DnaBD"/>
</dbReference>
<dbReference type="GO" id="GO:0003677">
    <property type="term" value="F:DNA binding"/>
    <property type="evidence" value="ECO:0007669"/>
    <property type="project" value="UniProtKB-KW"/>
</dbReference>
<dbReference type="PROSITE" id="PS00463">
    <property type="entry name" value="ZN2_CY6_FUNGAL_1"/>
    <property type="match status" value="1"/>
</dbReference>
<evidence type="ECO:0000313" key="9">
    <source>
        <dbReference type="EMBL" id="RDW81928.1"/>
    </source>
</evidence>
<evidence type="ECO:0000256" key="4">
    <source>
        <dbReference type="ARBA" id="ARBA00023125"/>
    </source>
</evidence>
<comment type="caution">
    <text evidence="9">The sequence shown here is derived from an EMBL/GenBank/DDBJ whole genome shotgun (WGS) entry which is preliminary data.</text>
</comment>
<dbReference type="InterPro" id="IPR036864">
    <property type="entry name" value="Zn2-C6_fun-type_DNA-bd_sf"/>
</dbReference>
<name>A0A3D8S6M5_9HELO</name>
<organism evidence="9 10">
    <name type="scientific">Coleophoma cylindrospora</name>
    <dbReference type="NCBI Taxonomy" id="1849047"/>
    <lineage>
        <taxon>Eukaryota</taxon>
        <taxon>Fungi</taxon>
        <taxon>Dikarya</taxon>
        <taxon>Ascomycota</taxon>
        <taxon>Pezizomycotina</taxon>
        <taxon>Leotiomycetes</taxon>
        <taxon>Helotiales</taxon>
        <taxon>Dermateaceae</taxon>
        <taxon>Coleophoma</taxon>
    </lineage>
</organism>
<dbReference type="Pfam" id="PF00172">
    <property type="entry name" value="Zn_clus"/>
    <property type="match status" value="1"/>
</dbReference>
<keyword evidence="10" id="KW-1185">Reference proteome</keyword>
<evidence type="ECO:0000256" key="3">
    <source>
        <dbReference type="ARBA" id="ARBA00023015"/>
    </source>
</evidence>
<dbReference type="Proteomes" id="UP000256645">
    <property type="component" value="Unassembled WGS sequence"/>
</dbReference>
<keyword evidence="3" id="KW-0805">Transcription regulation</keyword>
<feature type="compositionally biased region" description="Low complexity" evidence="7">
    <location>
        <begin position="17"/>
        <end position="30"/>
    </location>
</feature>